<dbReference type="PANTHER" id="PTHR21621">
    <property type="entry name" value="RIBOSOMAL PROTEIN S6 MODIFICATION PROTEIN"/>
    <property type="match status" value="1"/>
</dbReference>
<dbReference type="SUPFAM" id="SSF56059">
    <property type="entry name" value="Glutathione synthetase ATP-binding domain-like"/>
    <property type="match status" value="1"/>
</dbReference>
<dbReference type="GO" id="GO:0008716">
    <property type="term" value="F:D-alanine-D-alanine ligase activity"/>
    <property type="evidence" value="ECO:0007669"/>
    <property type="project" value="InterPro"/>
</dbReference>
<dbReference type="Pfam" id="PF07478">
    <property type="entry name" value="Dala_Dala_lig_C"/>
    <property type="match status" value="1"/>
</dbReference>
<dbReference type="PROSITE" id="PS50975">
    <property type="entry name" value="ATP_GRASP"/>
    <property type="match status" value="1"/>
</dbReference>
<dbReference type="GO" id="GO:0005524">
    <property type="term" value="F:ATP binding"/>
    <property type="evidence" value="ECO:0007669"/>
    <property type="project" value="UniProtKB-UniRule"/>
</dbReference>
<evidence type="ECO:0000313" key="5">
    <source>
        <dbReference type="Proteomes" id="UP000178170"/>
    </source>
</evidence>
<feature type="domain" description="ATP-grasp" evidence="3">
    <location>
        <begin position="70"/>
        <end position="332"/>
    </location>
</feature>
<proteinExistence type="predicted"/>
<keyword evidence="2" id="KW-0067">ATP-binding</keyword>
<comment type="caution">
    <text evidence="4">The sequence shown here is derived from an EMBL/GenBank/DDBJ whole genome shotgun (WGS) entry which is preliminary data.</text>
</comment>
<dbReference type="AlphaFoldDB" id="A0A1G2QVN8"/>
<keyword evidence="2" id="KW-0547">Nucleotide-binding</keyword>
<name>A0A1G2QVN8_9BACT</name>
<evidence type="ECO:0000313" key="4">
    <source>
        <dbReference type="EMBL" id="OHA64458.1"/>
    </source>
</evidence>
<reference evidence="4 5" key="1">
    <citation type="journal article" date="2016" name="Nat. Commun.">
        <title>Thousands of microbial genomes shed light on interconnected biogeochemical processes in an aquifer system.</title>
        <authorList>
            <person name="Anantharaman K."/>
            <person name="Brown C.T."/>
            <person name="Hug L.A."/>
            <person name="Sharon I."/>
            <person name="Castelle C.J."/>
            <person name="Probst A.J."/>
            <person name="Thomas B.C."/>
            <person name="Singh A."/>
            <person name="Wilkins M.J."/>
            <person name="Karaoz U."/>
            <person name="Brodie E.L."/>
            <person name="Williams K.H."/>
            <person name="Hubbard S.S."/>
            <person name="Banfield J.F."/>
        </authorList>
    </citation>
    <scope>NUCLEOTIDE SEQUENCE [LARGE SCALE GENOMIC DNA]</scope>
</reference>
<dbReference type="GO" id="GO:0046872">
    <property type="term" value="F:metal ion binding"/>
    <property type="evidence" value="ECO:0007669"/>
    <property type="project" value="InterPro"/>
</dbReference>
<dbReference type="GO" id="GO:0005737">
    <property type="term" value="C:cytoplasm"/>
    <property type="evidence" value="ECO:0007669"/>
    <property type="project" value="TreeGrafter"/>
</dbReference>
<dbReference type="InterPro" id="IPR013815">
    <property type="entry name" value="ATP_grasp_subdomain_1"/>
</dbReference>
<keyword evidence="1" id="KW-0436">Ligase</keyword>
<gene>
    <name evidence="4" type="ORF">A2843_01345</name>
</gene>
<dbReference type="Proteomes" id="UP000178170">
    <property type="component" value="Unassembled WGS sequence"/>
</dbReference>
<dbReference type="InterPro" id="IPR013651">
    <property type="entry name" value="ATP-grasp_RimK-type"/>
</dbReference>
<dbReference type="GO" id="GO:0009432">
    <property type="term" value="P:SOS response"/>
    <property type="evidence" value="ECO:0007669"/>
    <property type="project" value="TreeGrafter"/>
</dbReference>
<dbReference type="GO" id="GO:0018169">
    <property type="term" value="F:ribosomal S6-glutamic acid ligase activity"/>
    <property type="evidence" value="ECO:0007669"/>
    <property type="project" value="TreeGrafter"/>
</dbReference>
<protein>
    <recommendedName>
        <fullName evidence="3">ATP-grasp domain-containing protein</fullName>
    </recommendedName>
</protein>
<dbReference type="PANTHER" id="PTHR21621:SF0">
    <property type="entry name" value="BETA-CITRYLGLUTAMATE SYNTHASE B-RELATED"/>
    <property type="match status" value="1"/>
</dbReference>
<dbReference type="Pfam" id="PF08443">
    <property type="entry name" value="RimK"/>
    <property type="match status" value="1"/>
</dbReference>
<dbReference type="EMBL" id="MHTS01000015">
    <property type="protein sequence ID" value="OHA64458.1"/>
    <property type="molecule type" value="Genomic_DNA"/>
</dbReference>
<dbReference type="Gene3D" id="3.30.1490.20">
    <property type="entry name" value="ATP-grasp fold, A domain"/>
    <property type="match status" value="1"/>
</dbReference>
<evidence type="ECO:0000256" key="2">
    <source>
        <dbReference type="PROSITE-ProRule" id="PRU00409"/>
    </source>
</evidence>
<evidence type="ECO:0000259" key="3">
    <source>
        <dbReference type="PROSITE" id="PS50975"/>
    </source>
</evidence>
<accession>A0A1G2QVN8</accession>
<sequence>MKKKKESLALGRILQKIAPRIGATVLLEPEWEIVGQITFKSGQHSYFRYNTLDLNPMGGSEIARDKDYSNFFMKAMGYPIVPGSKTFFSDKWAQAIGSPRRNIDAAYRYARRLGFPVIVKPNSGSQGAGVSLAHNKLDFYKAARTVFDGDRVMLVQQPVRGKDYRLVVLDRKVISAYERIPLNVVGNGKYTIGQLLKTKRKLFVASSRDTRIKTDDPRIAVKLAHQKLNFRSVPAKGQRVYLLDNANLSTGGDSLDVTKKVHPAFEKLAVKLTRDMGLRLCGVDLIIDGDINQKPGTYWVLEVNSAPGLDHYAKIGKAQEQIVENLYLEVLKHMER</sequence>
<organism evidence="4 5">
    <name type="scientific">Candidatus Wildermuthbacteria bacterium RIFCSPHIGHO2_01_FULL_48_27b</name>
    <dbReference type="NCBI Taxonomy" id="1802447"/>
    <lineage>
        <taxon>Bacteria</taxon>
        <taxon>Candidatus Wildermuthiibacteriota</taxon>
    </lineage>
</organism>
<dbReference type="InterPro" id="IPR011095">
    <property type="entry name" value="Dala_Dala_lig_C"/>
</dbReference>
<dbReference type="InterPro" id="IPR011761">
    <property type="entry name" value="ATP-grasp"/>
</dbReference>
<dbReference type="Gene3D" id="3.30.470.20">
    <property type="entry name" value="ATP-grasp fold, B domain"/>
    <property type="match status" value="2"/>
</dbReference>
<evidence type="ECO:0000256" key="1">
    <source>
        <dbReference type="ARBA" id="ARBA00022598"/>
    </source>
</evidence>